<dbReference type="FunFam" id="3.80.10.10:FF:000416">
    <property type="entry name" value="Probable leucine-rich repeat receptor-like protein kinase At5g63930"/>
    <property type="match status" value="1"/>
</dbReference>
<dbReference type="FunFam" id="1.10.510.10:FF:000417">
    <property type="entry name" value="Leucine-rich repeat receptor-like protein kinase"/>
    <property type="match status" value="1"/>
</dbReference>
<keyword evidence="13" id="KW-0732">Signal</keyword>
<dbReference type="FunFam" id="3.80.10.10:FF:000101">
    <property type="entry name" value="LRR receptor-like serine/threonine-protein kinase ERECTA"/>
    <property type="match status" value="1"/>
</dbReference>
<dbReference type="Proteomes" id="UP001633002">
    <property type="component" value="Unassembled WGS sequence"/>
</dbReference>
<evidence type="ECO:0000256" key="24">
    <source>
        <dbReference type="SAM" id="Phobius"/>
    </source>
</evidence>
<keyword evidence="9" id="KW-0597">Phosphoprotein</keyword>
<keyword evidence="15" id="KW-0547">Nucleotide-binding</keyword>
<keyword evidence="16" id="KW-0418">Kinase</keyword>
<keyword evidence="19 24" id="KW-0472">Membrane</keyword>
<comment type="catalytic activity">
    <reaction evidence="22">
        <text>L-threonyl-[protein] + ATP = O-phospho-L-threonyl-[protein] + ADP + H(+)</text>
        <dbReference type="Rhea" id="RHEA:46608"/>
        <dbReference type="Rhea" id="RHEA-COMP:11060"/>
        <dbReference type="Rhea" id="RHEA-COMP:11605"/>
        <dbReference type="ChEBI" id="CHEBI:15378"/>
        <dbReference type="ChEBI" id="CHEBI:30013"/>
        <dbReference type="ChEBI" id="CHEBI:30616"/>
        <dbReference type="ChEBI" id="CHEBI:61977"/>
        <dbReference type="ChEBI" id="CHEBI:456216"/>
        <dbReference type="EC" id="2.7.11.1"/>
    </reaction>
</comment>
<comment type="caution">
    <text evidence="26">The sequence shown here is derived from an EMBL/GenBank/DDBJ whole genome shotgun (WGS) entry which is preliminary data.</text>
</comment>
<evidence type="ECO:0000313" key="26">
    <source>
        <dbReference type="EMBL" id="KAL3688995.1"/>
    </source>
</evidence>
<dbReference type="SUPFAM" id="SSF52058">
    <property type="entry name" value="L domain-like"/>
    <property type="match status" value="2"/>
</dbReference>
<feature type="transmembrane region" description="Helical" evidence="24">
    <location>
        <begin position="857"/>
        <end position="876"/>
    </location>
</feature>
<evidence type="ECO:0000256" key="1">
    <source>
        <dbReference type="ARBA" id="ARBA00004141"/>
    </source>
</evidence>
<dbReference type="SMART" id="SM00369">
    <property type="entry name" value="LRR_TYP"/>
    <property type="match status" value="7"/>
</dbReference>
<comment type="similarity">
    <text evidence="5">Belongs to the RLP family.</text>
</comment>
<dbReference type="FunFam" id="3.80.10.10:FF:000041">
    <property type="entry name" value="LRR receptor-like serine/threonine-protein kinase ERECTA"/>
    <property type="match status" value="2"/>
</dbReference>
<feature type="domain" description="Protein kinase" evidence="25">
    <location>
        <begin position="806"/>
        <end position="1115"/>
    </location>
</feature>
<dbReference type="SUPFAM" id="SSF56112">
    <property type="entry name" value="Protein kinase-like (PK-like)"/>
    <property type="match status" value="1"/>
</dbReference>
<keyword evidence="27" id="KW-1185">Reference proteome</keyword>
<evidence type="ECO:0000256" key="4">
    <source>
        <dbReference type="ARBA" id="ARBA00008707"/>
    </source>
</evidence>
<reference evidence="26 27" key="1">
    <citation type="submission" date="2024-09" db="EMBL/GenBank/DDBJ databases">
        <title>Chromosome-scale assembly of Riccia sorocarpa.</title>
        <authorList>
            <person name="Paukszto L."/>
        </authorList>
    </citation>
    <scope>NUCLEOTIDE SEQUENCE [LARGE SCALE GENOMIC DNA]</scope>
    <source>
        <strain evidence="26">LP-2024</strain>
        <tissue evidence="26">Aerial parts of the thallus</tissue>
    </source>
</reference>
<feature type="transmembrane region" description="Helical" evidence="24">
    <location>
        <begin position="118"/>
        <end position="138"/>
    </location>
</feature>
<evidence type="ECO:0000256" key="14">
    <source>
        <dbReference type="ARBA" id="ARBA00022737"/>
    </source>
</evidence>
<evidence type="ECO:0000256" key="21">
    <source>
        <dbReference type="ARBA" id="ARBA00023180"/>
    </source>
</evidence>
<dbReference type="GO" id="GO:0005886">
    <property type="term" value="C:plasma membrane"/>
    <property type="evidence" value="ECO:0007669"/>
    <property type="project" value="UniProtKB-SubCell"/>
</dbReference>
<evidence type="ECO:0000259" key="25">
    <source>
        <dbReference type="PROSITE" id="PS50011"/>
    </source>
</evidence>
<proteinExistence type="inferred from homology"/>
<dbReference type="PROSITE" id="PS50011">
    <property type="entry name" value="PROTEIN_KINASE_DOM"/>
    <property type="match status" value="1"/>
</dbReference>
<dbReference type="EC" id="2.7.11.1" evidence="6"/>
<keyword evidence="10" id="KW-0433">Leucine-rich repeat</keyword>
<evidence type="ECO:0000256" key="15">
    <source>
        <dbReference type="ARBA" id="ARBA00022741"/>
    </source>
</evidence>
<evidence type="ECO:0000256" key="3">
    <source>
        <dbReference type="ARBA" id="ARBA00008684"/>
    </source>
</evidence>
<dbReference type="InterPro" id="IPR013210">
    <property type="entry name" value="LRR_N_plant-typ"/>
</dbReference>
<keyword evidence="11" id="KW-0808">Transferase</keyword>
<feature type="transmembrane region" description="Helical" evidence="24">
    <location>
        <begin position="12"/>
        <end position="34"/>
    </location>
</feature>
<evidence type="ECO:0000256" key="20">
    <source>
        <dbReference type="ARBA" id="ARBA00023170"/>
    </source>
</evidence>
<dbReference type="Pfam" id="PF13855">
    <property type="entry name" value="LRR_8"/>
    <property type="match status" value="2"/>
</dbReference>
<dbReference type="InterPro" id="IPR032675">
    <property type="entry name" value="LRR_dom_sf"/>
</dbReference>
<evidence type="ECO:0000256" key="18">
    <source>
        <dbReference type="ARBA" id="ARBA00022989"/>
    </source>
</evidence>
<keyword evidence="8" id="KW-0723">Serine/threonine-protein kinase</keyword>
<keyword evidence="17" id="KW-0067">ATP-binding</keyword>
<keyword evidence="7" id="KW-1003">Cell membrane</keyword>
<dbReference type="PANTHER" id="PTHR48005:SF13">
    <property type="entry name" value="SERINE_THREONINE-PROTEIN KINASE DDB_G0278509-RELATED"/>
    <property type="match status" value="1"/>
</dbReference>
<dbReference type="PROSITE" id="PS00108">
    <property type="entry name" value="PROTEIN_KINASE_ST"/>
    <property type="match status" value="1"/>
</dbReference>
<comment type="subcellular location">
    <subcellularLocation>
        <location evidence="2">Cell membrane</location>
        <topology evidence="2">Single-pass type I membrane protein</topology>
    </subcellularLocation>
    <subcellularLocation>
        <location evidence="1">Membrane</location>
        <topology evidence="1">Multi-pass membrane protein</topology>
    </subcellularLocation>
</comment>
<evidence type="ECO:0000256" key="23">
    <source>
        <dbReference type="ARBA" id="ARBA00048679"/>
    </source>
</evidence>
<evidence type="ECO:0000256" key="2">
    <source>
        <dbReference type="ARBA" id="ARBA00004251"/>
    </source>
</evidence>
<evidence type="ECO:0000256" key="16">
    <source>
        <dbReference type="ARBA" id="ARBA00022777"/>
    </source>
</evidence>
<dbReference type="Pfam" id="PF05078">
    <property type="entry name" value="DUF679"/>
    <property type="match status" value="1"/>
</dbReference>
<dbReference type="InterPro" id="IPR051420">
    <property type="entry name" value="Ser_Thr_Kinases_DiverseReg"/>
</dbReference>
<evidence type="ECO:0000256" key="8">
    <source>
        <dbReference type="ARBA" id="ARBA00022527"/>
    </source>
</evidence>
<keyword evidence="12 24" id="KW-0812">Transmembrane</keyword>
<evidence type="ECO:0000256" key="17">
    <source>
        <dbReference type="ARBA" id="ARBA00022840"/>
    </source>
</evidence>
<evidence type="ECO:0000256" key="13">
    <source>
        <dbReference type="ARBA" id="ARBA00022729"/>
    </source>
</evidence>
<comment type="similarity">
    <text evidence="4">Belongs to the plant DMP1 protein family.</text>
</comment>
<evidence type="ECO:0000256" key="7">
    <source>
        <dbReference type="ARBA" id="ARBA00022475"/>
    </source>
</evidence>
<evidence type="ECO:0000256" key="12">
    <source>
        <dbReference type="ARBA" id="ARBA00022692"/>
    </source>
</evidence>
<dbReference type="InterPro" id="IPR011009">
    <property type="entry name" value="Kinase-like_dom_sf"/>
</dbReference>
<keyword evidence="20" id="KW-0675">Receptor</keyword>
<organism evidence="26 27">
    <name type="scientific">Riccia sorocarpa</name>
    <dbReference type="NCBI Taxonomy" id="122646"/>
    <lineage>
        <taxon>Eukaryota</taxon>
        <taxon>Viridiplantae</taxon>
        <taxon>Streptophyta</taxon>
        <taxon>Embryophyta</taxon>
        <taxon>Marchantiophyta</taxon>
        <taxon>Marchantiopsida</taxon>
        <taxon>Marchantiidae</taxon>
        <taxon>Marchantiales</taxon>
        <taxon>Ricciaceae</taxon>
        <taxon>Riccia</taxon>
    </lineage>
</organism>
<dbReference type="EMBL" id="JBJQOH010000004">
    <property type="protein sequence ID" value="KAL3688995.1"/>
    <property type="molecule type" value="Genomic_DNA"/>
</dbReference>
<dbReference type="GO" id="GO:0004674">
    <property type="term" value="F:protein serine/threonine kinase activity"/>
    <property type="evidence" value="ECO:0007669"/>
    <property type="project" value="UniProtKB-KW"/>
</dbReference>
<dbReference type="AlphaFoldDB" id="A0ABD3HBV4"/>
<dbReference type="Pfam" id="PF00069">
    <property type="entry name" value="Pkinase"/>
    <property type="match status" value="1"/>
</dbReference>
<protein>
    <recommendedName>
        <fullName evidence="6">non-specific serine/threonine protein kinase</fullName>
        <ecNumber evidence="6">2.7.11.1</ecNumber>
    </recommendedName>
</protein>
<dbReference type="Gene3D" id="3.80.10.10">
    <property type="entry name" value="Ribonuclease Inhibitor"/>
    <property type="match status" value="5"/>
</dbReference>
<dbReference type="InterPro" id="IPR007770">
    <property type="entry name" value="DMP"/>
</dbReference>
<dbReference type="GO" id="GO:0005737">
    <property type="term" value="C:cytoplasm"/>
    <property type="evidence" value="ECO:0007669"/>
    <property type="project" value="UniProtKB-ARBA"/>
</dbReference>
<dbReference type="Pfam" id="PF00560">
    <property type="entry name" value="LRR_1"/>
    <property type="match status" value="8"/>
</dbReference>
<dbReference type="InterPro" id="IPR008271">
    <property type="entry name" value="Ser/Thr_kinase_AS"/>
</dbReference>
<keyword evidence="18 24" id="KW-1133">Transmembrane helix</keyword>
<dbReference type="Gene3D" id="1.10.510.10">
    <property type="entry name" value="Transferase(Phosphotransferase) domain 1"/>
    <property type="match status" value="1"/>
</dbReference>
<dbReference type="InterPro" id="IPR000719">
    <property type="entry name" value="Prot_kinase_dom"/>
</dbReference>
<dbReference type="GO" id="GO:0005524">
    <property type="term" value="F:ATP binding"/>
    <property type="evidence" value="ECO:0007669"/>
    <property type="project" value="UniProtKB-KW"/>
</dbReference>
<keyword evidence="14" id="KW-0677">Repeat</keyword>
<keyword evidence="21" id="KW-0325">Glycoprotein</keyword>
<evidence type="ECO:0000256" key="22">
    <source>
        <dbReference type="ARBA" id="ARBA00047899"/>
    </source>
</evidence>
<dbReference type="Pfam" id="PF08263">
    <property type="entry name" value="LRRNT_2"/>
    <property type="match status" value="1"/>
</dbReference>
<evidence type="ECO:0000256" key="5">
    <source>
        <dbReference type="ARBA" id="ARBA00009592"/>
    </source>
</evidence>
<evidence type="ECO:0000256" key="19">
    <source>
        <dbReference type="ARBA" id="ARBA00023136"/>
    </source>
</evidence>
<name>A0ABD3HBV4_9MARC</name>
<dbReference type="InterPro" id="IPR001611">
    <property type="entry name" value="Leu-rich_rpt"/>
</dbReference>
<sequence length="1131" mass="123009">MASSSSATPDKFTNLVMLLPTGMFMAFSVVIPIITNDGKCHTVEKVVSGIVVGLFAIFCAFSSFTDSFVTSDGTIWYGIVTSKGLWNPFLSGKSDIPGVKGMFYVGEGDKYKLKLTDFFIATLSVISFSSLTLLCTSLTDCFYGGVPSSVLKGVPIPVNFLVGLLFAFGKPARHGIGNAIRLTASKSVDTIILWSLSVTAAVQGLSPDGKTLLDVKSSLIDRAGILSSWDASDESPCGWYGVACLADGLSVNSLNLSYNNLSGTISPSIGKLSQLEHLDVAYNNFSGTFPKELGNCSELSYVDFNKNTLVSGTIPREFGQLSKLIFLRLSGLQLTGDIPKELGKLTNLSYIFLDNNILSGRIPSSLGDITRLIDLWLWNNNLSGQLPASLGSCKNLSSMMLNANRLEGSIPVSFGQLKNLVVLNLTSNALTGQIPSELGNCTQLTHLYLGHNGLTGNIPQELGRLSALSLLHVQNNSLTGQIPSELGNCTKLNSLYLGYNELTGSIPEELGILSVLSTLQLYMNSLTGQIPSELDNCTQLNYLYLGSNSLTGSIPIELGRLSTLFDLALYNNTLTGQIPFELGNCTQLTNLVLANNQLMGNIPSEIGRLRGLEKLLLNRNMLTGPLPPDLGLHSNLSVVQIQWIHSIKYQPAFSSTTSGPEQEPAEWDRASPNWGTPTAFPARFDGQQANRRSSSCIAQYLQFELSELDDNQLTGLPDSWASLVNLKELHLAGNMFTGPISPDIGHVSSLQMILDLSRNYFTGSVPNQFSNLHLLQALNLSHNNLSGEIPASLDTLVSLTFVDISFNNLVGVLPSSWAGVITVESIMSNPKLCFPGENCVSQTEEGANSKGFSTGSLIGITASGCPVITISVIYFVHLLSQRQRRKAPQPLHLIGFCTWKNLKFLVFKFVNNGSLYHVLHEANGLPNWDSRYRVALGTALGLEYLHYDCVPAIVHRDIKSANILLDDDLEPQIIDFGTAKFQDVSKSSPSTFALVGTYGYIAPEYGLSLQVNKKTDAYAFGVVLLELLTGKYVVDPEFHEGTKLVTWVETNIKCEQDLLNKVLDSRLLEVNESYIVQEMILVMKVAMFCVKTLPSERPTMTEVVTMLKQATDSRLSQQRNIVEISDLLMAA</sequence>
<evidence type="ECO:0000256" key="6">
    <source>
        <dbReference type="ARBA" id="ARBA00012513"/>
    </source>
</evidence>
<dbReference type="FunFam" id="3.80.10.10:FF:000111">
    <property type="entry name" value="LRR receptor-like serine/threonine-protein kinase ERECTA"/>
    <property type="match status" value="1"/>
</dbReference>
<accession>A0ABD3HBV4</accession>
<dbReference type="PANTHER" id="PTHR48005">
    <property type="entry name" value="LEUCINE RICH REPEAT KINASE 2"/>
    <property type="match status" value="1"/>
</dbReference>
<feature type="transmembrane region" description="Helical" evidence="24">
    <location>
        <begin position="150"/>
        <end position="169"/>
    </location>
</feature>
<evidence type="ECO:0000256" key="9">
    <source>
        <dbReference type="ARBA" id="ARBA00022553"/>
    </source>
</evidence>
<feature type="transmembrane region" description="Helical" evidence="24">
    <location>
        <begin position="46"/>
        <end position="64"/>
    </location>
</feature>
<dbReference type="SMART" id="SM00220">
    <property type="entry name" value="S_TKc"/>
    <property type="match status" value="1"/>
</dbReference>
<evidence type="ECO:0000256" key="10">
    <source>
        <dbReference type="ARBA" id="ARBA00022614"/>
    </source>
</evidence>
<comment type="similarity">
    <text evidence="3">Belongs to the protein kinase superfamily. Ser/Thr protein kinase family.</text>
</comment>
<evidence type="ECO:0000256" key="11">
    <source>
        <dbReference type="ARBA" id="ARBA00022679"/>
    </source>
</evidence>
<dbReference type="InterPro" id="IPR003591">
    <property type="entry name" value="Leu-rich_rpt_typical-subtyp"/>
</dbReference>
<evidence type="ECO:0000313" key="27">
    <source>
        <dbReference type="Proteomes" id="UP001633002"/>
    </source>
</evidence>
<comment type="catalytic activity">
    <reaction evidence="23">
        <text>L-seryl-[protein] + ATP = O-phospho-L-seryl-[protein] + ADP + H(+)</text>
        <dbReference type="Rhea" id="RHEA:17989"/>
        <dbReference type="Rhea" id="RHEA-COMP:9863"/>
        <dbReference type="Rhea" id="RHEA-COMP:11604"/>
        <dbReference type="ChEBI" id="CHEBI:15378"/>
        <dbReference type="ChEBI" id="CHEBI:29999"/>
        <dbReference type="ChEBI" id="CHEBI:30616"/>
        <dbReference type="ChEBI" id="CHEBI:83421"/>
        <dbReference type="ChEBI" id="CHEBI:456216"/>
        <dbReference type="EC" id="2.7.11.1"/>
    </reaction>
</comment>
<gene>
    <name evidence="26" type="ORF">R1sor_015304</name>
</gene>